<gene>
    <name evidence="2" type="ORF">ELX58_02865</name>
</gene>
<evidence type="ECO:0000313" key="3">
    <source>
        <dbReference type="Proteomes" id="UP000294321"/>
    </source>
</evidence>
<evidence type="ECO:0000313" key="2">
    <source>
        <dbReference type="EMBL" id="QBP18104.1"/>
    </source>
</evidence>
<dbReference type="SUPFAM" id="SSF101960">
    <property type="entry name" value="Stabilizer of iron transporter SufD"/>
    <property type="match status" value="1"/>
</dbReference>
<evidence type="ECO:0000259" key="1">
    <source>
        <dbReference type="Pfam" id="PF01458"/>
    </source>
</evidence>
<dbReference type="OrthoDB" id="9803529at2"/>
<proteinExistence type="predicted"/>
<dbReference type="InterPro" id="IPR055346">
    <property type="entry name" value="Fe-S_cluster_assembly_SufBD"/>
</dbReference>
<dbReference type="EMBL" id="CP034726">
    <property type="protein sequence ID" value="QBP18104.1"/>
    <property type="molecule type" value="Genomic_DNA"/>
</dbReference>
<name>A0A4P6ZKA3_9LACO</name>
<dbReference type="InterPro" id="IPR000825">
    <property type="entry name" value="SUF_FeS_clus_asmbl_SufBD_core"/>
</dbReference>
<feature type="domain" description="SUF system FeS cluster assembly SufBD core" evidence="1">
    <location>
        <begin position="145"/>
        <end position="366"/>
    </location>
</feature>
<keyword evidence="3" id="KW-1185">Reference proteome</keyword>
<sequence>MTMAELDQIKQFSQLNHEPQWLTAKRMVAYQMASTLPKFHLKGVDTKHVAFNNPSLMYHPLDKHNYAPDDAKKKGVLAINLLYATRYDRELLQENLMEKCFIWNHDQFSAQHVAFLQTGAFVFIPSNVVVKEPIDVSKLVNPMKQEKHVLIIAGANSEATVVYSSGRHTSPNTRQITEILLGDNAHLNYYDSATTDAQQNQKGLYAYLARTSRLDSYVSLLNQHDTVYQGKVNLDGEGSEAYLNLISLSDHHQYQAIHNDVTNYQTHTTGIIRQRGIVANQATTHCYTVGKIVQGAKKTNSDQSARLLTLDPHSKGEIDPVLLIRDNDVEAGHSASIGKVNRELLYYLETRGISKVKAIYLLTLGFLFPLIQKFPEKNLRDKIFHQLEDRVYER</sequence>
<reference evidence="3" key="1">
    <citation type="submission" date="2018-12" db="EMBL/GenBank/DDBJ databases">
        <title>A new species of lactobacillus.</title>
        <authorList>
            <person name="Jian Y."/>
            <person name="Xin L."/>
            <person name="Hong Z.J."/>
            <person name="Ming L.Z."/>
            <person name="Hong X.Z."/>
        </authorList>
    </citation>
    <scope>NUCLEOTIDE SEQUENCE [LARGE SCALE GENOMIC DNA]</scope>
    <source>
        <strain evidence="3">HSLZ-75</strain>
    </source>
</reference>
<organism evidence="2 3">
    <name type="scientific">Acetilactobacillus jinshanensis</name>
    <dbReference type="NCBI Taxonomy" id="1720083"/>
    <lineage>
        <taxon>Bacteria</taxon>
        <taxon>Bacillati</taxon>
        <taxon>Bacillota</taxon>
        <taxon>Bacilli</taxon>
        <taxon>Lactobacillales</taxon>
        <taxon>Lactobacillaceae</taxon>
        <taxon>Acetilactobacillus</taxon>
    </lineage>
</organism>
<protein>
    <submittedName>
        <fullName evidence="2">SufD family Fe-S cluster assembly protein</fullName>
    </submittedName>
</protein>
<dbReference type="Pfam" id="PF01458">
    <property type="entry name" value="SUFBD_core"/>
    <property type="match status" value="1"/>
</dbReference>
<dbReference type="KEGG" id="lji:ELX58_02865"/>
<dbReference type="AlphaFoldDB" id="A0A4P6ZKA3"/>
<dbReference type="PANTHER" id="PTHR43575:SF1">
    <property type="entry name" value="PROTEIN ABCI7, CHLOROPLASTIC"/>
    <property type="match status" value="1"/>
</dbReference>
<accession>A0A4P6ZKA3</accession>
<dbReference type="GO" id="GO:0016226">
    <property type="term" value="P:iron-sulfur cluster assembly"/>
    <property type="evidence" value="ECO:0007669"/>
    <property type="project" value="InterPro"/>
</dbReference>
<dbReference type="InterPro" id="IPR037284">
    <property type="entry name" value="SUF_FeS_clus_asmbl_SufBD_sf"/>
</dbReference>
<dbReference type="PANTHER" id="PTHR43575">
    <property type="entry name" value="PROTEIN ABCI7, CHLOROPLASTIC"/>
    <property type="match status" value="1"/>
</dbReference>
<dbReference type="Proteomes" id="UP000294321">
    <property type="component" value="Chromosome"/>
</dbReference>